<comment type="caution">
    <text evidence="1">The sequence shown here is derived from an EMBL/GenBank/DDBJ whole genome shotgun (WGS) entry which is preliminary data.</text>
</comment>
<proteinExistence type="predicted"/>
<protein>
    <submittedName>
        <fullName evidence="1">Uncharacterized protein</fullName>
    </submittedName>
</protein>
<gene>
    <name evidence="1" type="ORF">M8818_005643</name>
</gene>
<reference evidence="1" key="1">
    <citation type="submission" date="2024-02" db="EMBL/GenBank/DDBJ databases">
        <title>Metagenome Assembled Genome of Zalaria obscura JY119.</title>
        <authorList>
            <person name="Vighnesh L."/>
            <person name="Jagadeeshwari U."/>
            <person name="Venkata Ramana C."/>
            <person name="Sasikala C."/>
        </authorList>
    </citation>
    <scope>NUCLEOTIDE SEQUENCE</scope>
    <source>
        <strain evidence="1">JY119</strain>
    </source>
</reference>
<accession>A0ACC3S953</accession>
<dbReference type="Proteomes" id="UP001320706">
    <property type="component" value="Unassembled WGS sequence"/>
</dbReference>
<sequence length="108" mass="11884">MEFITNPSAPPHSQLLICKPSKSYSQTRSPSISLSLTMSRSDSVPSLGKDPWVTLERQHRTAANTPLMPTIETSTSPILHNRLPVTLATLPPFRLAPSVHRQTDGQQV</sequence>
<evidence type="ECO:0000313" key="2">
    <source>
        <dbReference type="Proteomes" id="UP001320706"/>
    </source>
</evidence>
<name>A0ACC3S953_9PEZI</name>
<evidence type="ECO:0000313" key="1">
    <source>
        <dbReference type="EMBL" id="KAK8202117.1"/>
    </source>
</evidence>
<dbReference type="EMBL" id="JAMKPW020000033">
    <property type="protein sequence ID" value="KAK8202117.1"/>
    <property type="molecule type" value="Genomic_DNA"/>
</dbReference>
<keyword evidence="2" id="KW-1185">Reference proteome</keyword>
<organism evidence="1 2">
    <name type="scientific">Zalaria obscura</name>
    <dbReference type="NCBI Taxonomy" id="2024903"/>
    <lineage>
        <taxon>Eukaryota</taxon>
        <taxon>Fungi</taxon>
        <taxon>Dikarya</taxon>
        <taxon>Ascomycota</taxon>
        <taxon>Pezizomycotina</taxon>
        <taxon>Dothideomycetes</taxon>
        <taxon>Dothideomycetidae</taxon>
        <taxon>Dothideales</taxon>
        <taxon>Zalariaceae</taxon>
        <taxon>Zalaria</taxon>
    </lineage>
</organism>